<keyword evidence="3" id="KW-0804">Transcription</keyword>
<dbReference type="PRINTS" id="PR00033">
    <property type="entry name" value="HTHASNC"/>
</dbReference>
<dbReference type="OrthoDB" id="166264at2"/>
<dbReference type="SUPFAM" id="SSF54909">
    <property type="entry name" value="Dimeric alpha+beta barrel"/>
    <property type="match status" value="1"/>
</dbReference>
<keyword evidence="6" id="KW-1185">Reference proteome</keyword>
<evidence type="ECO:0000313" key="5">
    <source>
        <dbReference type="EMBL" id="RDS84905.1"/>
    </source>
</evidence>
<gene>
    <name evidence="5" type="ORF">DWU98_02820</name>
</gene>
<evidence type="ECO:0000256" key="3">
    <source>
        <dbReference type="ARBA" id="ARBA00023163"/>
    </source>
</evidence>
<dbReference type="SMART" id="SM00344">
    <property type="entry name" value="HTH_ASNC"/>
    <property type="match status" value="1"/>
</dbReference>
<evidence type="ECO:0000313" key="6">
    <source>
        <dbReference type="Proteomes" id="UP000254258"/>
    </source>
</evidence>
<dbReference type="PANTHER" id="PTHR30154">
    <property type="entry name" value="LEUCINE-RESPONSIVE REGULATORY PROTEIN"/>
    <property type="match status" value="1"/>
</dbReference>
<dbReference type="RefSeq" id="WP_115493926.1">
    <property type="nucleotide sequence ID" value="NZ_QRBE01000001.1"/>
</dbReference>
<dbReference type="GO" id="GO:0043200">
    <property type="term" value="P:response to amino acid"/>
    <property type="evidence" value="ECO:0007669"/>
    <property type="project" value="TreeGrafter"/>
</dbReference>
<protein>
    <submittedName>
        <fullName evidence="5">Lrp/AsnC family transcriptional regulator</fullName>
    </submittedName>
</protein>
<dbReference type="Gene3D" id="1.10.10.10">
    <property type="entry name" value="Winged helix-like DNA-binding domain superfamily/Winged helix DNA-binding domain"/>
    <property type="match status" value="1"/>
</dbReference>
<dbReference type="InterPro" id="IPR036388">
    <property type="entry name" value="WH-like_DNA-bd_sf"/>
</dbReference>
<dbReference type="Gene3D" id="3.30.70.920">
    <property type="match status" value="1"/>
</dbReference>
<dbReference type="AlphaFoldDB" id="A0A370X9K4"/>
<dbReference type="PANTHER" id="PTHR30154:SF54">
    <property type="entry name" value="POSSIBLE TRANSCRIPTIONAL REGULATORY PROTEIN (PROBABLY LRP_ASNC-FAMILY)"/>
    <property type="match status" value="1"/>
</dbReference>
<dbReference type="InterPro" id="IPR011008">
    <property type="entry name" value="Dimeric_a/b-barrel"/>
</dbReference>
<accession>A0A370X9K4</accession>
<feature type="domain" description="HTH asnC-type" evidence="4">
    <location>
        <begin position="7"/>
        <end position="68"/>
    </location>
</feature>
<dbReference type="InterPro" id="IPR019887">
    <property type="entry name" value="Tscrpt_reg_AsnC/Lrp_C"/>
</dbReference>
<dbReference type="InterPro" id="IPR036390">
    <property type="entry name" value="WH_DNA-bd_sf"/>
</dbReference>
<organism evidence="5 6">
    <name type="scientific">Dyella monticola</name>
    <dbReference type="NCBI Taxonomy" id="1927958"/>
    <lineage>
        <taxon>Bacteria</taxon>
        <taxon>Pseudomonadati</taxon>
        <taxon>Pseudomonadota</taxon>
        <taxon>Gammaproteobacteria</taxon>
        <taxon>Lysobacterales</taxon>
        <taxon>Rhodanobacteraceae</taxon>
        <taxon>Dyella</taxon>
    </lineage>
</organism>
<dbReference type="PROSITE" id="PS50956">
    <property type="entry name" value="HTH_ASNC_2"/>
    <property type="match status" value="1"/>
</dbReference>
<dbReference type="InterPro" id="IPR019888">
    <property type="entry name" value="Tscrpt_reg_AsnC-like"/>
</dbReference>
<dbReference type="SUPFAM" id="SSF46785">
    <property type="entry name" value="Winged helix' DNA-binding domain"/>
    <property type="match status" value="1"/>
</dbReference>
<dbReference type="GO" id="GO:0043565">
    <property type="term" value="F:sequence-specific DNA binding"/>
    <property type="evidence" value="ECO:0007669"/>
    <property type="project" value="InterPro"/>
</dbReference>
<dbReference type="InterPro" id="IPR000485">
    <property type="entry name" value="AsnC-type_HTH_dom"/>
</dbReference>
<keyword evidence="2" id="KW-0238">DNA-binding</keyword>
<dbReference type="EMBL" id="QRBE01000001">
    <property type="protein sequence ID" value="RDS84905.1"/>
    <property type="molecule type" value="Genomic_DNA"/>
</dbReference>
<comment type="caution">
    <text evidence="5">The sequence shown here is derived from an EMBL/GenBank/DDBJ whole genome shotgun (WGS) entry which is preliminary data.</text>
</comment>
<proteinExistence type="predicted"/>
<sequence>MTAEAEFDRIDFAILGLLAKDAWLSNKQIAAAVGLAPSSCHERIKSLRARGVLLGAHAEVNLQAVGFSLEAVLFVQLGKLEVEAVDSFVSTTAAIAEVRGVFLVSGRSDLIVDVVVRDMQHLKMIISEHFNQHDVVLRVETSIVFSRQQHYTLPRPWSTAKTG</sequence>
<dbReference type="Pfam" id="PF01037">
    <property type="entry name" value="AsnC_trans_reg"/>
    <property type="match status" value="1"/>
</dbReference>
<evidence type="ECO:0000256" key="1">
    <source>
        <dbReference type="ARBA" id="ARBA00023015"/>
    </source>
</evidence>
<dbReference type="Pfam" id="PF13412">
    <property type="entry name" value="HTH_24"/>
    <property type="match status" value="1"/>
</dbReference>
<evidence type="ECO:0000259" key="4">
    <source>
        <dbReference type="PROSITE" id="PS50956"/>
    </source>
</evidence>
<dbReference type="Proteomes" id="UP000254258">
    <property type="component" value="Unassembled WGS sequence"/>
</dbReference>
<reference evidence="5 6" key="1">
    <citation type="submission" date="2018-07" db="EMBL/GenBank/DDBJ databases">
        <title>Dyella monticola sp. nov. and Dyella psychrodurans sp. nov. isolated from monsoon evergreen broad-leaved forest soil of Dinghu Mountain, China.</title>
        <authorList>
            <person name="Gao Z."/>
            <person name="Qiu L."/>
        </authorList>
    </citation>
    <scope>NUCLEOTIDE SEQUENCE [LARGE SCALE GENOMIC DNA]</scope>
    <source>
        <strain evidence="5 6">4G-K06</strain>
    </source>
</reference>
<dbReference type="GO" id="GO:0005829">
    <property type="term" value="C:cytosol"/>
    <property type="evidence" value="ECO:0007669"/>
    <property type="project" value="TreeGrafter"/>
</dbReference>
<evidence type="ECO:0000256" key="2">
    <source>
        <dbReference type="ARBA" id="ARBA00023125"/>
    </source>
</evidence>
<name>A0A370X9K4_9GAMM</name>
<keyword evidence="1" id="KW-0805">Transcription regulation</keyword>